<dbReference type="Pfam" id="PF20530">
    <property type="entry name" value="DUF6745"/>
    <property type="match status" value="1"/>
</dbReference>
<dbReference type="EMBL" id="JAGSOV010000009">
    <property type="protein sequence ID" value="MCO1654252.1"/>
    <property type="molecule type" value="Genomic_DNA"/>
</dbReference>
<gene>
    <name evidence="2" type="ORF">KDL28_04220</name>
</gene>
<accession>A0ABT0ZU37</accession>
<keyword evidence="3" id="KW-1185">Reference proteome</keyword>
<organism evidence="2 3">
    <name type="scientific">Pseudonocardia humida</name>
    <dbReference type="NCBI Taxonomy" id="2800819"/>
    <lineage>
        <taxon>Bacteria</taxon>
        <taxon>Bacillati</taxon>
        <taxon>Actinomycetota</taxon>
        <taxon>Actinomycetes</taxon>
        <taxon>Pseudonocardiales</taxon>
        <taxon>Pseudonocardiaceae</taxon>
        <taxon>Pseudonocardia</taxon>
    </lineage>
</organism>
<name>A0ABT0ZU37_9PSEU</name>
<evidence type="ECO:0000313" key="2">
    <source>
        <dbReference type="EMBL" id="MCO1654252.1"/>
    </source>
</evidence>
<evidence type="ECO:0000313" key="3">
    <source>
        <dbReference type="Proteomes" id="UP001165283"/>
    </source>
</evidence>
<reference evidence="2" key="1">
    <citation type="submission" date="2021-04" db="EMBL/GenBank/DDBJ databases">
        <title>Pseudonocardia sp. nov., isolated from sandy soil of mangrove forest.</title>
        <authorList>
            <person name="Zan Z."/>
            <person name="Huang R."/>
            <person name="Liu W."/>
        </authorList>
    </citation>
    <scope>NUCLEOTIDE SEQUENCE</scope>
    <source>
        <strain evidence="2">S2-4</strain>
    </source>
</reference>
<sequence>MPVDGASGAERPAQTAERVVGAWRLIAESTQRCDRRAAERAVRRAYVAVGLPEPGVLVWMDSPLGGLVADLALRYRLADRSTEEGELLRRLLAEFSARLRERPAGVAARIRADCLGGLRAAEPRLRVAAATAGERVSLLPRGDERSELARRTGLSKSPEASRALRALRFWDAQVSRRLGRQMRGPLERLLAQEDRGQLFDQVVAGFSTWTVAHVLVGSQLARDRIGTPVPAATAALGDAVAALGWWWPLHGASVLVDRPTALHLDRDQRLHRADGPAVTWADGWTTSSWHGTTVPDDLVAGAGWDLGRILTEPNAEVRRCAIERMGWARFVTAAGMAQVGADHPDPGNPGKVLRLYDLPERLRDLYPQPARVLLVVNASPDRDGTRRAFGLPVPADVPDALSAAAATFGVSAAEYASLDRAT</sequence>
<feature type="domain" description="DUF6745" evidence="1">
    <location>
        <begin position="232"/>
        <end position="417"/>
    </location>
</feature>
<protein>
    <recommendedName>
        <fullName evidence="1">DUF6745 domain-containing protein</fullName>
    </recommendedName>
</protein>
<dbReference type="Proteomes" id="UP001165283">
    <property type="component" value="Unassembled WGS sequence"/>
</dbReference>
<comment type="caution">
    <text evidence="2">The sequence shown here is derived from an EMBL/GenBank/DDBJ whole genome shotgun (WGS) entry which is preliminary data.</text>
</comment>
<dbReference type="RefSeq" id="WP_252435852.1">
    <property type="nucleotide sequence ID" value="NZ_JAGSOV010000009.1"/>
</dbReference>
<dbReference type="InterPro" id="IPR046633">
    <property type="entry name" value="DUF6745"/>
</dbReference>
<evidence type="ECO:0000259" key="1">
    <source>
        <dbReference type="Pfam" id="PF20530"/>
    </source>
</evidence>
<proteinExistence type="predicted"/>